<dbReference type="EMBL" id="JACXWD010000034">
    <property type="protein sequence ID" value="MBD3868520.1"/>
    <property type="molecule type" value="Genomic_DNA"/>
</dbReference>
<dbReference type="Proteomes" id="UP000648239">
    <property type="component" value="Unassembled WGS sequence"/>
</dbReference>
<evidence type="ECO:0000313" key="3">
    <source>
        <dbReference type="EMBL" id="MBD3868520.1"/>
    </source>
</evidence>
<dbReference type="AlphaFoldDB" id="A0A8J7C1W3"/>
<keyword evidence="2" id="KW-0808">Transferase</keyword>
<reference evidence="3 4" key="1">
    <citation type="submission" date="2020-08" db="EMBL/GenBank/DDBJ databases">
        <title>Acidobacteriota in marine sediments use diverse sulfur dissimilation pathways.</title>
        <authorList>
            <person name="Wasmund K."/>
        </authorList>
    </citation>
    <scope>NUCLEOTIDE SEQUENCE [LARGE SCALE GENOMIC DNA]</scope>
    <source>
        <strain evidence="3">MAG AM4</strain>
    </source>
</reference>
<gene>
    <name evidence="3" type="ORF">IFK94_10395</name>
</gene>
<accession>A0A8J7C1W3</accession>
<protein>
    <submittedName>
        <fullName evidence="3">SAM-dependent methyltransferase</fullName>
    </submittedName>
</protein>
<dbReference type="PANTHER" id="PTHR12049">
    <property type="entry name" value="PROTEIN ARGININE METHYLTRANSFERASE NDUFAF7, MITOCHONDRIAL"/>
    <property type="match status" value="1"/>
</dbReference>
<dbReference type="SUPFAM" id="SSF53335">
    <property type="entry name" value="S-adenosyl-L-methionine-dependent methyltransferases"/>
    <property type="match status" value="1"/>
</dbReference>
<evidence type="ECO:0000313" key="4">
    <source>
        <dbReference type="Proteomes" id="UP000648239"/>
    </source>
</evidence>
<dbReference type="GO" id="GO:0035243">
    <property type="term" value="F:protein-arginine omega-N symmetric methyltransferase activity"/>
    <property type="evidence" value="ECO:0007669"/>
    <property type="project" value="TreeGrafter"/>
</dbReference>
<dbReference type="Gene3D" id="3.40.50.12710">
    <property type="match status" value="1"/>
</dbReference>
<comment type="caution">
    <text evidence="3">The sequence shown here is derived from an EMBL/GenBank/DDBJ whole genome shotgun (WGS) entry which is preliminary data.</text>
</comment>
<proteinExistence type="predicted"/>
<dbReference type="InterPro" id="IPR038375">
    <property type="entry name" value="NDUFAF7_sf"/>
</dbReference>
<dbReference type="InterPro" id="IPR003788">
    <property type="entry name" value="NDUFAF7"/>
</dbReference>
<dbReference type="GO" id="GO:0032259">
    <property type="term" value="P:methylation"/>
    <property type="evidence" value="ECO:0007669"/>
    <property type="project" value="UniProtKB-KW"/>
</dbReference>
<keyword evidence="1 3" id="KW-0489">Methyltransferase</keyword>
<organism evidence="3 4">
    <name type="scientific">Candidatus Polarisedimenticola svalbardensis</name>
    <dbReference type="NCBI Taxonomy" id="2886004"/>
    <lineage>
        <taxon>Bacteria</taxon>
        <taxon>Pseudomonadati</taxon>
        <taxon>Acidobacteriota</taxon>
        <taxon>Candidatus Polarisedimenticolia</taxon>
        <taxon>Candidatus Polarisedimenticolales</taxon>
        <taxon>Candidatus Polarisedimenticolaceae</taxon>
        <taxon>Candidatus Polarisedimenticola</taxon>
    </lineage>
</organism>
<dbReference type="PANTHER" id="PTHR12049:SF7">
    <property type="entry name" value="PROTEIN ARGININE METHYLTRANSFERASE NDUFAF7, MITOCHONDRIAL"/>
    <property type="match status" value="1"/>
</dbReference>
<evidence type="ECO:0000256" key="2">
    <source>
        <dbReference type="ARBA" id="ARBA00022679"/>
    </source>
</evidence>
<evidence type="ECO:0000256" key="1">
    <source>
        <dbReference type="ARBA" id="ARBA00022603"/>
    </source>
</evidence>
<dbReference type="Pfam" id="PF02636">
    <property type="entry name" value="Methyltransf_28"/>
    <property type="match status" value="1"/>
</dbReference>
<sequence>MANHSDSERLEPEASIRDEILEQGPVTFARFMELCLYHPVHGYYTRGGGRIGRDGDFFTVSDVGTYFGACIARQLQEMDDVLGNPEPFRLLEFGGGRGLLAKDILDTIGAGEESFRGRMRYTLVDRSAGMREMAAGEVHTVSAEELPAEPAGSGCVVAVELFDALPVHRVVRRDGSLREIRVGLDRGGELASVEVEPTEEVAAYAGRYDVASGEGQEAEVCLAAEAQFNRMASTLESGFMILVDYGHPAAQLYDASRPRGTLLAYHRHKTNEEYYSRVGDQDLTAHVNWSGLTDHAAAAGWRRLALTTQDRFLVANGILELFEARDEADWQDPESVKRRLKAMQLIHPEGMGRMFQVLVLYRGSGDLPRLGGLEDPYRR</sequence>
<name>A0A8J7C1W3_9BACT</name>
<dbReference type="InterPro" id="IPR029063">
    <property type="entry name" value="SAM-dependent_MTases_sf"/>
</dbReference>